<reference evidence="8" key="1">
    <citation type="journal article" date="2019" name="PLoS Negl. Trop. Dis.">
        <title>Revisiting the worldwide diversity of Leptospira species in the environment.</title>
        <authorList>
            <person name="Vincent A.T."/>
            <person name="Schiettekatte O."/>
            <person name="Bourhy P."/>
            <person name="Veyrier F.J."/>
            <person name="Picardeau M."/>
        </authorList>
    </citation>
    <scope>NUCLEOTIDE SEQUENCE [LARGE SCALE GENOMIC DNA]</scope>
    <source>
        <strain evidence="8">201601298</strain>
    </source>
</reference>
<dbReference type="PANTHER" id="PTHR30124">
    <property type="entry name" value="MEMBRANE-BOUND LYTIC MUREIN TRANSGLYCOSYLASE A"/>
    <property type="match status" value="1"/>
</dbReference>
<feature type="domain" description="Lytic transglycosylase MltA" evidence="6">
    <location>
        <begin position="159"/>
        <end position="292"/>
    </location>
</feature>
<evidence type="ECO:0000256" key="2">
    <source>
        <dbReference type="ARBA" id="ARBA00012587"/>
    </source>
</evidence>
<name>A0ABY2NY48_9LEPT</name>
<comment type="caution">
    <text evidence="7">The sequence shown here is derived from an EMBL/GenBank/DDBJ whole genome shotgun (WGS) entry which is preliminary data.</text>
</comment>
<accession>A0ABY2NY48</accession>
<dbReference type="Proteomes" id="UP000297940">
    <property type="component" value="Unassembled WGS sequence"/>
</dbReference>
<dbReference type="Pfam" id="PF06725">
    <property type="entry name" value="3D"/>
    <property type="match status" value="1"/>
</dbReference>
<dbReference type="InterPro" id="IPR026044">
    <property type="entry name" value="MltA"/>
</dbReference>
<evidence type="ECO:0000313" key="7">
    <source>
        <dbReference type="EMBL" id="TGM73371.1"/>
    </source>
</evidence>
<dbReference type="InterPro" id="IPR036908">
    <property type="entry name" value="RlpA-like_sf"/>
</dbReference>
<dbReference type="SUPFAM" id="SSF50685">
    <property type="entry name" value="Barwin-like endoglucanases"/>
    <property type="match status" value="1"/>
</dbReference>
<dbReference type="CDD" id="cd22785">
    <property type="entry name" value="DPBB_MltA-like"/>
    <property type="match status" value="1"/>
</dbReference>
<protein>
    <recommendedName>
        <fullName evidence="2">peptidoglycan lytic exotransglycosylase</fullName>
        <ecNumber evidence="2">4.2.2.n1</ecNumber>
    </recommendedName>
    <alternativeName>
        <fullName evidence="5">Murein hydrolase A</fullName>
    </alternativeName>
</protein>
<keyword evidence="8" id="KW-1185">Reference proteome</keyword>
<evidence type="ECO:0000256" key="5">
    <source>
        <dbReference type="ARBA" id="ARBA00030918"/>
    </source>
</evidence>
<keyword evidence="4" id="KW-0961">Cell wall biogenesis/degradation</keyword>
<dbReference type="Pfam" id="PF03562">
    <property type="entry name" value="MltA"/>
    <property type="match status" value="1"/>
</dbReference>
<dbReference type="EMBL" id="RQHK01000017">
    <property type="protein sequence ID" value="TGM73371.1"/>
    <property type="molecule type" value="Genomic_DNA"/>
</dbReference>
<dbReference type="SMART" id="SM00925">
    <property type="entry name" value="MltA"/>
    <property type="match status" value="1"/>
</dbReference>
<evidence type="ECO:0000256" key="3">
    <source>
        <dbReference type="ARBA" id="ARBA00023239"/>
    </source>
</evidence>
<gene>
    <name evidence="7" type="ORF">EHR01_16210</name>
</gene>
<dbReference type="InterPro" id="IPR005300">
    <property type="entry name" value="MltA_B"/>
</dbReference>
<evidence type="ECO:0000313" key="8">
    <source>
        <dbReference type="Proteomes" id="UP000297940"/>
    </source>
</evidence>
<evidence type="ECO:0000259" key="6">
    <source>
        <dbReference type="SMART" id="SM00925"/>
    </source>
</evidence>
<comment type="catalytic activity">
    <reaction evidence="1">
        <text>Exolytic cleavage of the (1-&gt;4)-beta-glycosidic linkage between N-acetylmuramic acid (MurNAc) and N-acetylglucosamine (GlcNAc) residues in peptidoglycan, from either the reducing or the non-reducing ends of the peptidoglycan chains, with concomitant formation of a 1,6-anhydrobond in the MurNAc residue.</text>
        <dbReference type="EC" id="4.2.2.n1"/>
    </reaction>
</comment>
<dbReference type="InterPro" id="IPR010611">
    <property type="entry name" value="3D_dom"/>
</dbReference>
<dbReference type="CDD" id="cd14669">
    <property type="entry name" value="mlta_related_B"/>
    <property type="match status" value="1"/>
</dbReference>
<evidence type="ECO:0000256" key="1">
    <source>
        <dbReference type="ARBA" id="ARBA00001420"/>
    </source>
</evidence>
<organism evidence="7 8">
    <name type="scientific">Leptospira mtsangambouensis</name>
    <dbReference type="NCBI Taxonomy" id="2484912"/>
    <lineage>
        <taxon>Bacteria</taxon>
        <taxon>Pseudomonadati</taxon>
        <taxon>Spirochaetota</taxon>
        <taxon>Spirochaetia</taxon>
        <taxon>Leptospirales</taxon>
        <taxon>Leptospiraceae</taxon>
        <taxon>Leptospira</taxon>
    </lineage>
</organism>
<dbReference type="Gene3D" id="2.40.240.50">
    <property type="entry name" value="Barwin-like endoglucanases"/>
    <property type="match status" value="1"/>
</dbReference>
<dbReference type="EC" id="4.2.2.n1" evidence="2"/>
<proteinExistence type="predicted"/>
<keyword evidence="3" id="KW-0456">Lyase</keyword>
<evidence type="ECO:0000256" key="4">
    <source>
        <dbReference type="ARBA" id="ARBA00023316"/>
    </source>
</evidence>
<dbReference type="Gene3D" id="2.40.40.10">
    <property type="entry name" value="RlpA-like domain"/>
    <property type="match status" value="1"/>
</dbReference>
<sequence>MGNGNPLEKESHFPFRLTNQMISVSLLIGLLSIVDLFAESNKIHNRRHNQNSKNQSSAFHIPETVKPFNQMDFVRDSNLESALRESIQHYKRLPKDNKFRFGEEEFTNEEILRSFSNLQSIIHNTPDDQIKSEIEKYFQYIELRPSTDLPTITGYYEVRIRGKNKQEGEFQYPALTPPISDSSFSENPKHFHRDKWIQKSIWEKYSKPIVFLRLTDLHLAQLEGSALVEMETNERFRINYAEDNGKDYISPSVHLHGICPSLKPYHLSNCIQSKPKEVTEAILKNPRYIFFHKESLLDGDMSQYHLGPKGSGGIRLVAYRSVAMDIKIPLGLPVLLSFQSNKELVNNRLVFVHDRGNAITGLGRLDYFLGSENGVEEEANNLLTKGKVVLLLPRKEKKIR</sequence>
<dbReference type="PANTHER" id="PTHR30124:SF0">
    <property type="entry name" value="MEMBRANE-BOUND LYTIC MUREIN TRANSGLYCOSYLASE A"/>
    <property type="match status" value="1"/>
</dbReference>